<name>A0AA89BTI7_PINIB</name>
<evidence type="ECO:0000313" key="8">
    <source>
        <dbReference type="EMBL" id="KAK3093925.1"/>
    </source>
</evidence>
<dbReference type="PANTHER" id="PTHR47023">
    <property type="entry name" value="SEX PEPTIDE RECEPTOR"/>
    <property type="match status" value="1"/>
</dbReference>
<dbReference type="GO" id="GO:0016020">
    <property type="term" value="C:membrane"/>
    <property type="evidence" value="ECO:0007669"/>
    <property type="project" value="UniProtKB-SubCell"/>
</dbReference>
<feature type="domain" description="G-protein coupled receptors family 1 profile" evidence="7">
    <location>
        <begin position="51"/>
        <end position="318"/>
    </location>
</feature>
<dbReference type="InterPro" id="IPR019427">
    <property type="entry name" value="7TM_GPCR_serpentine_rcpt_Srw"/>
</dbReference>
<keyword evidence="2 6" id="KW-0812">Transmembrane</keyword>
<dbReference type="InterPro" id="IPR053071">
    <property type="entry name" value="GPCR1-related_rcpt"/>
</dbReference>
<dbReference type="AlphaFoldDB" id="A0AA89BTI7"/>
<dbReference type="InterPro" id="IPR017452">
    <property type="entry name" value="GPCR_Rhodpsn_7TM"/>
</dbReference>
<keyword evidence="9" id="KW-1185">Reference proteome</keyword>
<feature type="compositionally biased region" description="Polar residues" evidence="5">
    <location>
        <begin position="1"/>
        <end position="15"/>
    </location>
</feature>
<comment type="caution">
    <text evidence="8">The sequence shown here is derived from an EMBL/GenBank/DDBJ whole genome shotgun (WGS) entry which is preliminary data.</text>
</comment>
<dbReference type="PANTHER" id="PTHR47023:SF1">
    <property type="entry name" value="SEX PEPTIDE RECEPTOR"/>
    <property type="match status" value="1"/>
</dbReference>
<gene>
    <name evidence="8" type="ORF">FSP39_021901</name>
</gene>
<feature type="transmembrane region" description="Helical" evidence="6">
    <location>
        <begin position="111"/>
        <end position="132"/>
    </location>
</feature>
<evidence type="ECO:0000256" key="1">
    <source>
        <dbReference type="ARBA" id="ARBA00004370"/>
    </source>
</evidence>
<evidence type="ECO:0000256" key="3">
    <source>
        <dbReference type="ARBA" id="ARBA00022989"/>
    </source>
</evidence>
<proteinExistence type="predicted"/>
<dbReference type="EMBL" id="VSWD01000009">
    <property type="protein sequence ID" value="KAK3093925.1"/>
    <property type="molecule type" value="Genomic_DNA"/>
</dbReference>
<feature type="transmembrane region" description="Helical" evidence="6">
    <location>
        <begin position="255"/>
        <end position="281"/>
    </location>
</feature>
<sequence length="379" mass="42466">MAATEGMNTTSVTEVSQEHEENTTGIADIERYVGIINGYVVPAIALLVLMTNAVVVAVFKRQKTYGASQAGLVGVAVSDTMTMLFPAPFYFYQFALGYKPSCEILEITAWISLYLPTITHTASIWLTVVLAAQRYLYVCHPFKARSMCTLKNTTIIIVVTYVIAFLFHLSRFFVMVKSFDGNECTLVYRQGIDSELYLKTYLTIRIIFIQFVPCICLIVLNTIMLLGLRSITNKKAELQNNPDNNQTVCKENTRVTIMIICMAAITLLVELPGGITISLHAANYYLGYEVADSDHLMGAEIIINLLIMFSYPLNFLLYCSMSGEFKQTLSSMFPFSKSTCCKGQEIERKQYRNRKIQANGNIQEEEMTLMTHAAGATKV</sequence>
<comment type="subcellular location">
    <subcellularLocation>
        <location evidence="1">Membrane</location>
    </subcellularLocation>
</comment>
<dbReference type="CDD" id="cd14978">
    <property type="entry name" value="7tmA_FMRFamide_R-like"/>
    <property type="match status" value="1"/>
</dbReference>
<dbReference type="InterPro" id="IPR000276">
    <property type="entry name" value="GPCR_Rhodpsn"/>
</dbReference>
<reference evidence="8" key="1">
    <citation type="submission" date="2019-08" db="EMBL/GenBank/DDBJ databases">
        <title>The improved chromosome-level genome for the pearl oyster Pinctada fucata martensii using PacBio sequencing and Hi-C.</title>
        <authorList>
            <person name="Zheng Z."/>
        </authorList>
    </citation>
    <scope>NUCLEOTIDE SEQUENCE</scope>
    <source>
        <strain evidence="8">ZZ-2019</strain>
        <tissue evidence="8">Adductor muscle</tissue>
    </source>
</reference>
<accession>A0AA89BTI7</accession>
<feature type="region of interest" description="Disordered" evidence="5">
    <location>
        <begin position="1"/>
        <end position="21"/>
    </location>
</feature>
<dbReference type="Pfam" id="PF10324">
    <property type="entry name" value="7TM_GPCR_Srw"/>
    <property type="match status" value="1"/>
</dbReference>
<feature type="transmembrane region" description="Helical" evidence="6">
    <location>
        <begin position="71"/>
        <end position="91"/>
    </location>
</feature>
<feature type="transmembrane region" description="Helical" evidence="6">
    <location>
        <begin position="39"/>
        <end position="59"/>
    </location>
</feature>
<dbReference type="PROSITE" id="PS50262">
    <property type="entry name" value="G_PROTEIN_RECEP_F1_2"/>
    <property type="match status" value="1"/>
</dbReference>
<evidence type="ECO:0000256" key="6">
    <source>
        <dbReference type="SAM" id="Phobius"/>
    </source>
</evidence>
<keyword evidence="4 6" id="KW-0472">Membrane</keyword>
<organism evidence="8 9">
    <name type="scientific">Pinctada imbricata</name>
    <name type="common">Atlantic pearl-oyster</name>
    <name type="synonym">Pinctada martensii</name>
    <dbReference type="NCBI Taxonomy" id="66713"/>
    <lineage>
        <taxon>Eukaryota</taxon>
        <taxon>Metazoa</taxon>
        <taxon>Spiralia</taxon>
        <taxon>Lophotrochozoa</taxon>
        <taxon>Mollusca</taxon>
        <taxon>Bivalvia</taxon>
        <taxon>Autobranchia</taxon>
        <taxon>Pteriomorphia</taxon>
        <taxon>Pterioida</taxon>
        <taxon>Pterioidea</taxon>
        <taxon>Pteriidae</taxon>
        <taxon>Pinctada</taxon>
    </lineage>
</organism>
<evidence type="ECO:0000256" key="5">
    <source>
        <dbReference type="SAM" id="MobiDB-lite"/>
    </source>
</evidence>
<feature type="transmembrane region" description="Helical" evidence="6">
    <location>
        <begin position="153"/>
        <end position="173"/>
    </location>
</feature>
<dbReference type="GO" id="GO:0008528">
    <property type="term" value="F:G protein-coupled peptide receptor activity"/>
    <property type="evidence" value="ECO:0007669"/>
    <property type="project" value="InterPro"/>
</dbReference>
<dbReference type="SUPFAM" id="SSF81321">
    <property type="entry name" value="Family A G protein-coupled receptor-like"/>
    <property type="match status" value="1"/>
</dbReference>
<keyword evidence="3 6" id="KW-1133">Transmembrane helix</keyword>
<dbReference type="Proteomes" id="UP001186944">
    <property type="component" value="Unassembled WGS sequence"/>
</dbReference>
<feature type="transmembrane region" description="Helical" evidence="6">
    <location>
        <begin position="301"/>
        <end position="319"/>
    </location>
</feature>
<evidence type="ECO:0000313" key="9">
    <source>
        <dbReference type="Proteomes" id="UP001186944"/>
    </source>
</evidence>
<protein>
    <recommendedName>
        <fullName evidence="7">G-protein coupled receptors family 1 profile domain-containing protein</fullName>
    </recommendedName>
</protein>
<dbReference type="Gene3D" id="1.20.1070.10">
    <property type="entry name" value="Rhodopsin 7-helix transmembrane proteins"/>
    <property type="match status" value="1"/>
</dbReference>
<dbReference type="PRINTS" id="PR00237">
    <property type="entry name" value="GPCRRHODOPSN"/>
</dbReference>
<feature type="transmembrane region" description="Helical" evidence="6">
    <location>
        <begin position="206"/>
        <end position="228"/>
    </location>
</feature>
<evidence type="ECO:0000256" key="2">
    <source>
        <dbReference type="ARBA" id="ARBA00022692"/>
    </source>
</evidence>
<evidence type="ECO:0000256" key="4">
    <source>
        <dbReference type="ARBA" id="ARBA00023136"/>
    </source>
</evidence>
<evidence type="ECO:0000259" key="7">
    <source>
        <dbReference type="PROSITE" id="PS50262"/>
    </source>
</evidence>